<evidence type="ECO:0000313" key="1">
    <source>
        <dbReference type="EMBL" id="MCA9375008.1"/>
    </source>
</evidence>
<gene>
    <name evidence="1" type="ORF">KC622_01615</name>
</gene>
<protein>
    <submittedName>
        <fullName evidence="1">Uncharacterized protein</fullName>
    </submittedName>
</protein>
<comment type="caution">
    <text evidence="1">The sequence shown here is derived from an EMBL/GenBank/DDBJ whole genome shotgun (WGS) entry which is preliminary data.</text>
</comment>
<dbReference type="AlphaFoldDB" id="A0A955I1S8"/>
<reference evidence="1" key="2">
    <citation type="journal article" date="2021" name="Microbiome">
        <title>Successional dynamics and alternative stable states in a saline activated sludge microbial community over 9 years.</title>
        <authorList>
            <person name="Wang Y."/>
            <person name="Ye J."/>
            <person name="Ju F."/>
            <person name="Liu L."/>
            <person name="Boyd J.A."/>
            <person name="Deng Y."/>
            <person name="Parks D.H."/>
            <person name="Jiang X."/>
            <person name="Yin X."/>
            <person name="Woodcroft B.J."/>
            <person name="Tyson G.W."/>
            <person name="Hugenholtz P."/>
            <person name="Polz M.F."/>
            <person name="Zhang T."/>
        </authorList>
    </citation>
    <scope>NUCLEOTIDE SEQUENCE</scope>
    <source>
        <strain evidence="1">HKST-UBA16</strain>
    </source>
</reference>
<feature type="non-terminal residue" evidence="1">
    <location>
        <position position="1"/>
    </location>
</feature>
<dbReference type="EMBL" id="JAGQLM010000063">
    <property type="protein sequence ID" value="MCA9375008.1"/>
    <property type="molecule type" value="Genomic_DNA"/>
</dbReference>
<name>A0A955I1S8_9BACT</name>
<organism evidence="1 2">
    <name type="scientific">Candidatus Dojkabacteria bacterium</name>
    <dbReference type="NCBI Taxonomy" id="2099670"/>
    <lineage>
        <taxon>Bacteria</taxon>
        <taxon>Candidatus Dojkabacteria</taxon>
    </lineage>
</organism>
<sequence length="198" mass="22948">LFFTALIFLITAVPIHYKIKQVEFTKAKESGEISKKEQKKILNKNKDLNVVIYQELNTKSGSDIYHFVTPYLADPTIHPRPLPTNTILFADHFKKHLPKKVKSKYMTVIANSHSLLWFNSLTDTWGREKGLKLSSKSNFSYKEWKSKTKTGVIILLEGTKADVWLEDNNLKIKDFKVLYHVGDNYLLRDRDFLPKSSS</sequence>
<dbReference type="Proteomes" id="UP000748332">
    <property type="component" value="Unassembled WGS sequence"/>
</dbReference>
<evidence type="ECO:0000313" key="2">
    <source>
        <dbReference type="Proteomes" id="UP000748332"/>
    </source>
</evidence>
<proteinExistence type="predicted"/>
<accession>A0A955I1S8</accession>
<reference evidence="1" key="1">
    <citation type="submission" date="2020-04" db="EMBL/GenBank/DDBJ databases">
        <authorList>
            <person name="Zhang T."/>
        </authorList>
    </citation>
    <scope>NUCLEOTIDE SEQUENCE</scope>
    <source>
        <strain evidence="1">HKST-UBA16</strain>
    </source>
</reference>